<dbReference type="PANTHER" id="PTHR30474">
    <property type="entry name" value="CELL CYCLE PROTEIN"/>
    <property type="match status" value="1"/>
</dbReference>
<gene>
    <name evidence="24" type="ORF">SAMN05421743_11786</name>
</gene>
<evidence type="ECO:0000256" key="15">
    <source>
        <dbReference type="ARBA" id="ARBA00033270"/>
    </source>
</evidence>
<keyword evidence="5" id="KW-0328">Glycosyltransferase</keyword>
<organism evidence="24 25">
    <name type="scientific">Thalassobacillus cyri</name>
    <dbReference type="NCBI Taxonomy" id="571932"/>
    <lineage>
        <taxon>Bacteria</taxon>
        <taxon>Bacillati</taxon>
        <taxon>Bacillota</taxon>
        <taxon>Bacilli</taxon>
        <taxon>Bacillales</taxon>
        <taxon>Bacillaceae</taxon>
        <taxon>Thalassobacillus</taxon>
    </lineage>
</organism>
<dbReference type="AlphaFoldDB" id="A0A1H4GRZ9"/>
<keyword evidence="12" id="KW-0131">Cell cycle</keyword>
<keyword evidence="6" id="KW-0808">Transferase</keyword>
<evidence type="ECO:0000256" key="9">
    <source>
        <dbReference type="ARBA" id="ARBA00022984"/>
    </source>
</evidence>
<keyword evidence="10 23" id="KW-1133">Transmembrane helix</keyword>
<reference evidence="24 25" key="1">
    <citation type="submission" date="2016-10" db="EMBL/GenBank/DDBJ databases">
        <authorList>
            <person name="de Groot N.N."/>
        </authorList>
    </citation>
    <scope>NUCLEOTIDE SEQUENCE [LARGE SCALE GENOMIC DNA]</scope>
    <source>
        <strain evidence="24 25">CCM7597</strain>
    </source>
</reference>
<evidence type="ECO:0000256" key="2">
    <source>
        <dbReference type="ARBA" id="ARBA00004752"/>
    </source>
</evidence>
<dbReference type="STRING" id="571932.SAMN05421743_11786"/>
<dbReference type="Proteomes" id="UP000198584">
    <property type="component" value="Unassembled WGS sequence"/>
</dbReference>
<feature type="transmembrane region" description="Helical" evidence="23">
    <location>
        <begin position="114"/>
        <end position="131"/>
    </location>
</feature>
<evidence type="ECO:0000313" key="25">
    <source>
        <dbReference type="Proteomes" id="UP000198584"/>
    </source>
</evidence>
<feature type="transmembrane region" description="Helical" evidence="23">
    <location>
        <begin position="143"/>
        <end position="160"/>
    </location>
</feature>
<feature type="transmembrane region" description="Helical" evidence="23">
    <location>
        <begin position="188"/>
        <end position="207"/>
    </location>
</feature>
<dbReference type="GO" id="GO:0015648">
    <property type="term" value="F:lipid-linked peptidoglycan transporter activity"/>
    <property type="evidence" value="ECO:0007669"/>
    <property type="project" value="TreeGrafter"/>
</dbReference>
<evidence type="ECO:0000256" key="1">
    <source>
        <dbReference type="ARBA" id="ARBA00004651"/>
    </source>
</evidence>
<feature type="transmembrane region" description="Helical" evidence="23">
    <location>
        <begin position="343"/>
        <end position="366"/>
    </location>
</feature>
<keyword evidence="3" id="KW-1003">Cell membrane</keyword>
<evidence type="ECO:0000256" key="8">
    <source>
        <dbReference type="ARBA" id="ARBA00022960"/>
    </source>
</evidence>
<evidence type="ECO:0000256" key="23">
    <source>
        <dbReference type="SAM" id="Phobius"/>
    </source>
</evidence>
<dbReference type="GO" id="GO:0009252">
    <property type="term" value="P:peptidoglycan biosynthetic process"/>
    <property type="evidence" value="ECO:0007669"/>
    <property type="project" value="UniProtKB-KW"/>
</dbReference>
<feature type="transmembrane region" description="Helical" evidence="23">
    <location>
        <begin position="12"/>
        <end position="32"/>
    </location>
</feature>
<comment type="pathway">
    <text evidence="2">Cell wall biogenesis; peptidoglycan biosynthesis.</text>
</comment>
<evidence type="ECO:0000256" key="7">
    <source>
        <dbReference type="ARBA" id="ARBA00022692"/>
    </source>
</evidence>
<evidence type="ECO:0000256" key="19">
    <source>
        <dbReference type="ARBA" id="ARBA00044770"/>
    </source>
</evidence>
<dbReference type="GO" id="GO:0032153">
    <property type="term" value="C:cell division site"/>
    <property type="evidence" value="ECO:0007669"/>
    <property type="project" value="TreeGrafter"/>
</dbReference>
<dbReference type="Pfam" id="PF01098">
    <property type="entry name" value="FTSW_RODA_SPOVE"/>
    <property type="match status" value="1"/>
</dbReference>
<comment type="subcellular location">
    <subcellularLocation>
        <location evidence="1">Cell membrane</location>
        <topology evidence="1">Multi-pass membrane protein</topology>
    </subcellularLocation>
</comment>
<evidence type="ECO:0000256" key="12">
    <source>
        <dbReference type="ARBA" id="ARBA00023306"/>
    </source>
</evidence>
<dbReference type="GO" id="GO:0071555">
    <property type="term" value="P:cell wall organization"/>
    <property type="evidence" value="ECO:0007669"/>
    <property type="project" value="UniProtKB-KW"/>
</dbReference>
<name>A0A1H4GRZ9_9BACI</name>
<protein>
    <recommendedName>
        <fullName evidence="17">Probable peptidoglycan glycosyltransferase FtsW</fullName>
        <ecNumber evidence="19">2.4.99.28</ecNumber>
    </recommendedName>
    <alternativeName>
        <fullName evidence="18">Cell division protein FtsW</fullName>
    </alternativeName>
    <alternativeName>
        <fullName evidence="15">Cell wall polymerase</fullName>
    </alternativeName>
    <alternativeName>
        <fullName evidence="14">Peptidoglycan polymerase</fullName>
    </alternativeName>
</protein>
<comment type="catalytic activity">
    <reaction evidence="20">
        <text>[GlcNAc-(1-&gt;4)-Mur2Ac(oyl-L-Ala-gamma-D-Glu-L-Lys-D-Ala-D-Ala)](n)-di-trans,octa-cis-undecaprenyl diphosphate + beta-D-GlcNAc-(1-&gt;4)-Mur2Ac(oyl-L-Ala-gamma-D-Glu-L-Lys-D-Ala-D-Ala)-di-trans,octa-cis-undecaprenyl diphosphate = [GlcNAc-(1-&gt;4)-Mur2Ac(oyl-L-Ala-gamma-D-Glu-L-Lys-D-Ala-D-Ala)](n+1)-di-trans,octa-cis-undecaprenyl diphosphate + di-trans,octa-cis-undecaprenyl diphosphate + H(+)</text>
        <dbReference type="Rhea" id="RHEA:23708"/>
        <dbReference type="Rhea" id="RHEA-COMP:9602"/>
        <dbReference type="Rhea" id="RHEA-COMP:9603"/>
        <dbReference type="ChEBI" id="CHEBI:15378"/>
        <dbReference type="ChEBI" id="CHEBI:58405"/>
        <dbReference type="ChEBI" id="CHEBI:60033"/>
        <dbReference type="ChEBI" id="CHEBI:78435"/>
        <dbReference type="EC" id="2.4.99.28"/>
    </reaction>
</comment>
<evidence type="ECO:0000256" key="18">
    <source>
        <dbReference type="ARBA" id="ARBA00041418"/>
    </source>
</evidence>
<keyword evidence="9" id="KW-0573">Peptidoglycan synthesis</keyword>
<evidence type="ECO:0000256" key="22">
    <source>
        <dbReference type="SAM" id="MobiDB-lite"/>
    </source>
</evidence>
<evidence type="ECO:0000256" key="17">
    <source>
        <dbReference type="ARBA" id="ARBA00041185"/>
    </source>
</evidence>
<evidence type="ECO:0000313" key="24">
    <source>
        <dbReference type="EMBL" id="SEB11618.1"/>
    </source>
</evidence>
<keyword evidence="4 24" id="KW-0132">Cell division</keyword>
<evidence type="ECO:0000256" key="5">
    <source>
        <dbReference type="ARBA" id="ARBA00022676"/>
    </source>
</evidence>
<dbReference type="GO" id="GO:0051301">
    <property type="term" value="P:cell division"/>
    <property type="evidence" value="ECO:0007669"/>
    <property type="project" value="UniProtKB-KW"/>
</dbReference>
<dbReference type="NCBIfam" id="TIGR02614">
    <property type="entry name" value="ftsW"/>
    <property type="match status" value="1"/>
</dbReference>
<feature type="transmembrane region" description="Helical" evidence="23">
    <location>
        <begin position="77"/>
        <end position="94"/>
    </location>
</feature>
<evidence type="ECO:0000256" key="16">
    <source>
        <dbReference type="ARBA" id="ARBA00038053"/>
    </source>
</evidence>
<dbReference type="GO" id="GO:0008360">
    <property type="term" value="P:regulation of cell shape"/>
    <property type="evidence" value="ECO:0007669"/>
    <property type="project" value="UniProtKB-KW"/>
</dbReference>
<proteinExistence type="inferred from homology"/>
<evidence type="ECO:0000256" key="6">
    <source>
        <dbReference type="ARBA" id="ARBA00022679"/>
    </source>
</evidence>
<comment type="similarity">
    <text evidence="16">Belongs to the SEDS family. FtsW subfamily.</text>
</comment>
<evidence type="ECO:0000256" key="11">
    <source>
        <dbReference type="ARBA" id="ARBA00023136"/>
    </source>
</evidence>
<evidence type="ECO:0000256" key="10">
    <source>
        <dbReference type="ARBA" id="ARBA00022989"/>
    </source>
</evidence>
<evidence type="ECO:0000256" key="14">
    <source>
        <dbReference type="ARBA" id="ARBA00032370"/>
    </source>
</evidence>
<keyword evidence="25" id="KW-1185">Reference proteome</keyword>
<dbReference type="EC" id="2.4.99.28" evidence="19"/>
<dbReference type="GO" id="GO:0008955">
    <property type="term" value="F:peptidoglycan glycosyltransferase activity"/>
    <property type="evidence" value="ECO:0007669"/>
    <property type="project" value="UniProtKB-EC"/>
</dbReference>
<dbReference type="PROSITE" id="PS00428">
    <property type="entry name" value="FTSW_RODA_SPOVE"/>
    <property type="match status" value="1"/>
</dbReference>
<evidence type="ECO:0000256" key="4">
    <source>
        <dbReference type="ARBA" id="ARBA00022618"/>
    </source>
</evidence>
<accession>A0A1H4GRZ9</accession>
<feature type="transmembrane region" description="Helical" evidence="23">
    <location>
        <begin position="52"/>
        <end position="70"/>
    </location>
</feature>
<feature type="compositionally biased region" description="Polar residues" evidence="22">
    <location>
        <begin position="381"/>
        <end position="400"/>
    </location>
</feature>
<evidence type="ECO:0000256" key="21">
    <source>
        <dbReference type="ARBA" id="ARBA00049966"/>
    </source>
</evidence>
<feature type="region of interest" description="Disordered" evidence="22">
    <location>
        <begin position="374"/>
        <end position="400"/>
    </location>
</feature>
<dbReference type="PANTHER" id="PTHR30474:SF2">
    <property type="entry name" value="PEPTIDOGLYCAN GLYCOSYLTRANSFERASE FTSW-RELATED"/>
    <property type="match status" value="1"/>
</dbReference>
<keyword evidence="13" id="KW-0961">Cell wall biogenesis/degradation</keyword>
<dbReference type="InterPro" id="IPR018365">
    <property type="entry name" value="Cell_cycle_FtsW-rel_CS"/>
</dbReference>
<feature type="transmembrane region" description="Helical" evidence="23">
    <location>
        <begin position="166"/>
        <end position="183"/>
    </location>
</feature>
<keyword evidence="7 23" id="KW-0812">Transmembrane</keyword>
<dbReference type="EMBL" id="FNQR01000017">
    <property type="protein sequence ID" value="SEB11618.1"/>
    <property type="molecule type" value="Genomic_DNA"/>
</dbReference>
<evidence type="ECO:0000256" key="13">
    <source>
        <dbReference type="ARBA" id="ARBA00023316"/>
    </source>
</evidence>
<feature type="transmembrane region" description="Helical" evidence="23">
    <location>
        <begin position="304"/>
        <end position="323"/>
    </location>
</feature>
<dbReference type="InterPro" id="IPR001182">
    <property type="entry name" value="FtsW/RodA"/>
</dbReference>
<keyword evidence="11 23" id="KW-0472">Membrane</keyword>
<dbReference type="GO" id="GO:0005886">
    <property type="term" value="C:plasma membrane"/>
    <property type="evidence" value="ECO:0007669"/>
    <property type="project" value="UniProtKB-SubCell"/>
</dbReference>
<dbReference type="InterPro" id="IPR013437">
    <property type="entry name" value="FtsW"/>
</dbReference>
<sequence>MMRQKLKNIDFTLFIIPILLTGFGAVMIYSASMVYAPVVMDTTSYHFLKKQLMWGTMGFIVMCFFTIFPYRHLQRMTKMIVLAMVTLLGGLFFFGKNVNNSVSWYDLGVMSFQPAEFVKIGLIIYLSSVYAKKQQYIGEFGRAVIPPLILTSLILGLILLQPDIGTAAIIGLIASLVIASSGIKGKHIALLVGVTFAFILLAAPQMVTEERLARFSGAFNPFETPDGDGYHLIQSYVAIGTGGLLGEGLGQGVQKLGYLPEPHTDFIMAVIAEELGFIGVVIVIGLIGGLVLRGLYISRRCKDTFGALLALGISAMIGIQAFINLGAMSGMLPITGVPLPFVSYGGSSLVIMMISVGILNNVALTVRVKEEQGTKERQPLPVNNSNQGTSNQLERQGVRS</sequence>
<comment type="function">
    <text evidence="21">Peptidoglycan polymerase that is essential for cell division.</text>
</comment>
<evidence type="ECO:0000256" key="20">
    <source>
        <dbReference type="ARBA" id="ARBA00049902"/>
    </source>
</evidence>
<keyword evidence="8" id="KW-0133">Cell shape</keyword>
<feature type="transmembrane region" description="Helical" evidence="23">
    <location>
        <begin position="266"/>
        <end position="292"/>
    </location>
</feature>
<evidence type="ECO:0000256" key="3">
    <source>
        <dbReference type="ARBA" id="ARBA00022475"/>
    </source>
</evidence>